<organism evidence="1">
    <name type="scientific">marine sediment metagenome</name>
    <dbReference type="NCBI Taxonomy" id="412755"/>
    <lineage>
        <taxon>unclassified sequences</taxon>
        <taxon>metagenomes</taxon>
        <taxon>ecological metagenomes</taxon>
    </lineage>
</organism>
<protein>
    <submittedName>
        <fullName evidence="1">Uncharacterized protein</fullName>
    </submittedName>
</protein>
<reference evidence="1" key="1">
    <citation type="journal article" date="2015" name="Nature">
        <title>Complex archaea that bridge the gap between prokaryotes and eukaryotes.</title>
        <authorList>
            <person name="Spang A."/>
            <person name="Saw J.H."/>
            <person name="Jorgensen S.L."/>
            <person name="Zaremba-Niedzwiedzka K."/>
            <person name="Martijn J."/>
            <person name="Lind A.E."/>
            <person name="van Eijk R."/>
            <person name="Schleper C."/>
            <person name="Guy L."/>
            <person name="Ettema T.J."/>
        </authorList>
    </citation>
    <scope>NUCLEOTIDE SEQUENCE</scope>
</reference>
<name>A0A0F9A5G9_9ZZZZ</name>
<gene>
    <name evidence="1" type="ORF">LCGC14_2954430</name>
</gene>
<comment type="caution">
    <text evidence="1">The sequence shown here is derived from an EMBL/GenBank/DDBJ whole genome shotgun (WGS) entry which is preliminary data.</text>
</comment>
<dbReference type="AlphaFoldDB" id="A0A0F9A5G9"/>
<proteinExistence type="predicted"/>
<accession>A0A0F9A5G9</accession>
<dbReference type="EMBL" id="LAZR01059630">
    <property type="protein sequence ID" value="KKK67401.1"/>
    <property type="molecule type" value="Genomic_DNA"/>
</dbReference>
<sequence>MPFGFLSQFYDLSACSPHNHSSIKKRNRSVDWQLGLGLRSRCRIRHLSTDRGRATRQSLR</sequence>
<feature type="non-terminal residue" evidence="1">
    <location>
        <position position="60"/>
    </location>
</feature>
<evidence type="ECO:0000313" key="1">
    <source>
        <dbReference type="EMBL" id="KKK67401.1"/>
    </source>
</evidence>